<name>A0ABU8XNW7_9PROT</name>
<keyword evidence="3" id="KW-1185">Reference proteome</keyword>
<evidence type="ECO:0000256" key="1">
    <source>
        <dbReference type="SAM" id="SignalP"/>
    </source>
</evidence>
<feature type="signal peptide" evidence="1">
    <location>
        <begin position="1"/>
        <end position="23"/>
    </location>
</feature>
<organism evidence="2 3">
    <name type="scientific">Benzoatithermus flavus</name>
    <dbReference type="NCBI Taxonomy" id="3108223"/>
    <lineage>
        <taxon>Bacteria</taxon>
        <taxon>Pseudomonadati</taxon>
        <taxon>Pseudomonadota</taxon>
        <taxon>Alphaproteobacteria</taxon>
        <taxon>Geminicoccales</taxon>
        <taxon>Geminicoccaceae</taxon>
        <taxon>Benzoatithermus</taxon>
    </lineage>
</organism>
<dbReference type="RefSeq" id="WP_418158750.1">
    <property type="nucleotide sequence ID" value="NZ_JBBLZC010000005.1"/>
</dbReference>
<evidence type="ECO:0000313" key="2">
    <source>
        <dbReference type="EMBL" id="MEK0082900.1"/>
    </source>
</evidence>
<dbReference type="Proteomes" id="UP001375743">
    <property type="component" value="Unassembled WGS sequence"/>
</dbReference>
<gene>
    <name evidence="2" type="ORF">U1T56_07045</name>
</gene>
<dbReference type="EMBL" id="JBBLZC010000005">
    <property type="protein sequence ID" value="MEK0082900.1"/>
    <property type="molecule type" value="Genomic_DNA"/>
</dbReference>
<protein>
    <submittedName>
        <fullName evidence="2">Uncharacterized protein</fullName>
    </submittedName>
</protein>
<accession>A0ABU8XNW7</accession>
<sequence length="241" mass="25984">MARQLRMAVLLAGCLAPLPSAQAACTVEQIEHLLGLGFSHEQVLQLCAPSEPPSGQAASPADAGRFVSDLLVPEIGDDGTWKKEVHGDIYILQNKTDLGSHVFVMSKEPDPAWQSFEVEARFTHETADEGIVGVALVYGSEGQPDRRFLYNIEQDGTLKAIGIDGDNYVLIDSKQDPAFAGGDERFIRIGVAKDEQGTELVLDGTRTGLKIPYPVAAKGSVGIAAFGIGYFEFRNLTHREG</sequence>
<feature type="chain" id="PRO_5046041824" evidence="1">
    <location>
        <begin position="24"/>
        <end position="241"/>
    </location>
</feature>
<proteinExistence type="predicted"/>
<keyword evidence="1" id="KW-0732">Signal</keyword>
<evidence type="ECO:0000313" key="3">
    <source>
        <dbReference type="Proteomes" id="UP001375743"/>
    </source>
</evidence>
<reference evidence="2 3" key="1">
    <citation type="submission" date="2024-01" db="EMBL/GenBank/DDBJ databases">
        <title>Multi-omics insights into the function and evolution of sodium benzoate biodegradation pathways in Benzoatithermus flavus gen. nov., sp. nov. from hot spring.</title>
        <authorList>
            <person name="Hu C.-J."/>
            <person name="Li W.-J."/>
        </authorList>
    </citation>
    <scope>NUCLEOTIDE SEQUENCE [LARGE SCALE GENOMIC DNA]</scope>
    <source>
        <strain evidence="2 3">SYSU G07066</strain>
    </source>
</reference>
<comment type="caution">
    <text evidence="2">The sequence shown here is derived from an EMBL/GenBank/DDBJ whole genome shotgun (WGS) entry which is preliminary data.</text>
</comment>